<accession>B2JRX7</accession>
<evidence type="ECO:0000256" key="1">
    <source>
        <dbReference type="SAM" id="MobiDB-lite"/>
    </source>
</evidence>
<dbReference type="HOGENOM" id="CLU_2128802_0_0_4"/>
<evidence type="ECO:0000313" key="2">
    <source>
        <dbReference type="EMBL" id="ACC73896.1"/>
    </source>
</evidence>
<protein>
    <submittedName>
        <fullName evidence="2">Uncharacterized protein</fullName>
    </submittedName>
</protein>
<proteinExistence type="predicted"/>
<dbReference type="AlphaFoldDB" id="B2JRX7"/>
<name>B2JRX7_PARP8</name>
<evidence type="ECO:0000313" key="3">
    <source>
        <dbReference type="Proteomes" id="UP000001192"/>
    </source>
</evidence>
<feature type="region of interest" description="Disordered" evidence="1">
    <location>
        <begin position="1"/>
        <end position="32"/>
    </location>
</feature>
<dbReference type="KEGG" id="bph:Bphy_4787"/>
<organism evidence="2 3">
    <name type="scientific">Paraburkholderia phymatum (strain DSM 17167 / CIP 108236 / LMG 21445 / STM815)</name>
    <name type="common">Burkholderia phymatum</name>
    <dbReference type="NCBI Taxonomy" id="391038"/>
    <lineage>
        <taxon>Bacteria</taxon>
        <taxon>Pseudomonadati</taxon>
        <taxon>Pseudomonadota</taxon>
        <taxon>Betaproteobacteria</taxon>
        <taxon>Burkholderiales</taxon>
        <taxon>Burkholderiaceae</taxon>
        <taxon>Paraburkholderia</taxon>
    </lineage>
</organism>
<sequence length="113" mass="12888">MHGSYAADGRDKGRLWRPRRMSTASPLPITNKADVRNDKPLIRTMNHTHFVEWELSHLERLVLRMSAAAQFPPAYWEARVAGLSRQAVVADHLARIERLKKALPPHEFPAMVA</sequence>
<dbReference type="EMBL" id="CP001044">
    <property type="protein sequence ID" value="ACC73896.1"/>
    <property type="molecule type" value="Genomic_DNA"/>
</dbReference>
<reference evidence="3" key="1">
    <citation type="journal article" date="2014" name="Stand. Genomic Sci.">
        <title>Complete genome sequence of Burkholderia phymatum STM815(T), a broad host range and efficient nitrogen-fixing symbiont of Mimosa species.</title>
        <authorList>
            <person name="Moulin L."/>
            <person name="Klonowska A."/>
            <person name="Caroline B."/>
            <person name="Booth K."/>
            <person name="Vriezen J.A."/>
            <person name="Melkonian R."/>
            <person name="James E.K."/>
            <person name="Young J.P."/>
            <person name="Bena G."/>
            <person name="Hauser L."/>
            <person name="Land M."/>
            <person name="Kyrpides N."/>
            <person name="Bruce D."/>
            <person name="Chain P."/>
            <person name="Copeland A."/>
            <person name="Pitluck S."/>
            <person name="Woyke T."/>
            <person name="Lizotte-Waniewski M."/>
            <person name="Bristow J."/>
            <person name="Riley M."/>
        </authorList>
    </citation>
    <scope>NUCLEOTIDE SEQUENCE [LARGE SCALE GENOMIC DNA]</scope>
    <source>
        <strain evidence="3">DSM 17167 / CIP 108236 / LMG 21445 / STM815</strain>
    </source>
</reference>
<dbReference type="Proteomes" id="UP000001192">
    <property type="component" value="Chromosome 2"/>
</dbReference>
<dbReference type="STRING" id="391038.Bphy_4787"/>
<keyword evidence="3" id="KW-1185">Reference proteome</keyword>
<gene>
    <name evidence="2" type="ordered locus">Bphy_4787</name>
</gene>